<dbReference type="EMBL" id="JANGAB010000003">
    <property type="protein sequence ID" value="MCQ4949333.1"/>
    <property type="molecule type" value="Genomic_DNA"/>
</dbReference>
<reference evidence="1" key="1">
    <citation type="submission" date="2022-06" db="EMBL/GenBank/DDBJ databases">
        <title>Isolation of gut microbiota from human fecal samples.</title>
        <authorList>
            <person name="Pamer E.G."/>
            <person name="Barat B."/>
            <person name="Waligurski E."/>
            <person name="Medina S."/>
            <person name="Paddock L."/>
            <person name="Mostad J."/>
        </authorList>
    </citation>
    <scope>NUCLEOTIDE SEQUENCE</scope>
    <source>
        <strain evidence="1">DFI.7.96</strain>
    </source>
</reference>
<proteinExistence type="predicted"/>
<name>A0AAW5KFP9_9FIRM</name>
<dbReference type="RefSeq" id="WP_256135964.1">
    <property type="nucleotide sequence ID" value="NZ_JANGAB010000003.1"/>
</dbReference>
<evidence type="ECO:0000313" key="1">
    <source>
        <dbReference type="EMBL" id="MCQ4949333.1"/>
    </source>
</evidence>
<organism evidence="1 2">
    <name type="scientific">Bittarella massiliensis</name>
    <name type="common">ex Durand et al. 2017</name>
    <dbReference type="NCBI Taxonomy" id="1720313"/>
    <lineage>
        <taxon>Bacteria</taxon>
        <taxon>Bacillati</taxon>
        <taxon>Bacillota</taxon>
        <taxon>Clostridia</taxon>
        <taxon>Eubacteriales</taxon>
        <taxon>Oscillospiraceae</taxon>
        <taxon>Bittarella (ex Durand et al. 2017)</taxon>
    </lineage>
</organism>
<comment type="caution">
    <text evidence="1">The sequence shown here is derived from an EMBL/GenBank/DDBJ whole genome shotgun (WGS) entry which is preliminary data.</text>
</comment>
<evidence type="ECO:0000313" key="2">
    <source>
        <dbReference type="Proteomes" id="UP001205063"/>
    </source>
</evidence>
<sequence length="106" mass="11826">MKIFDLRTTSPPGEVPVEELADTPAAVLRYKERMVGLTRQELAMQENINISHVLRCPLCTGVTTAQVAVMADGSQHNIRKVQTVDGPGLHEMDLTLERVARPYELR</sequence>
<evidence type="ECO:0008006" key="3">
    <source>
        <dbReference type="Google" id="ProtNLM"/>
    </source>
</evidence>
<protein>
    <recommendedName>
        <fullName evidence="3">Phage head closure protein</fullName>
    </recommendedName>
</protein>
<dbReference type="Proteomes" id="UP001205063">
    <property type="component" value="Unassembled WGS sequence"/>
</dbReference>
<dbReference type="AlphaFoldDB" id="A0AAW5KFP9"/>
<accession>A0AAW5KFP9</accession>
<gene>
    <name evidence="1" type="ORF">NE646_06585</name>
</gene>